<dbReference type="Pfam" id="PF01925">
    <property type="entry name" value="TauE"/>
    <property type="match status" value="1"/>
</dbReference>
<dbReference type="GO" id="GO:0005886">
    <property type="term" value="C:plasma membrane"/>
    <property type="evidence" value="ECO:0007669"/>
    <property type="project" value="UniProtKB-SubCell"/>
</dbReference>
<feature type="transmembrane region" description="Helical" evidence="8">
    <location>
        <begin position="38"/>
        <end position="58"/>
    </location>
</feature>
<dbReference type="PANTHER" id="PTHR30269">
    <property type="entry name" value="TRANSMEMBRANE PROTEIN YFCA"/>
    <property type="match status" value="1"/>
</dbReference>
<evidence type="ECO:0000313" key="9">
    <source>
        <dbReference type="EMBL" id="RVU53995.1"/>
    </source>
</evidence>
<proteinExistence type="inferred from homology"/>
<evidence type="ECO:0000256" key="4">
    <source>
        <dbReference type="ARBA" id="ARBA00022475"/>
    </source>
</evidence>
<comment type="caution">
    <text evidence="9">The sequence shown here is derived from an EMBL/GenBank/DDBJ whole genome shotgun (WGS) entry which is preliminary data.</text>
</comment>
<keyword evidence="10" id="KW-1185">Reference proteome</keyword>
<feature type="transmembrane region" description="Helical" evidence="8">
    <location>
        <begin position="12"/>
        <end position="32"/>
    </location>
</feature>
<evidence type="ECO:0000256" key="3">
    <source>
        <dbReference type="ARBA" id="ARBA00022448"/>
    </source>
</evidence>
<comment type="similarity">
    <text evidence="2 8">Belongs to the 4-toluene sulfonate uptake permease (TSUP) (TC 2.A.102) family.</text>
</comment>
<feature type="transmembrane region" description="Helical" evidence="8">
    <location>
        <begin position="79"/>
        <end position="100"/>
    </location>
</feature>
<keyword evidence="3" id="KW-0813">Transport</keyword>
<dbReference type="AlphaFoldDB" id="A0A437S4N4"/>
<evidence type="ECO:0000256" key="6">
    <source>
        <dbReference type="ARBA" id="ARBA00022989"/>
    </source>
</evidence>
<feature type="transmembrane region" description="Helical" evidence="8">
    <location>
        <begin position="205"/>
        <end position="224"/>
    </location>
</feature>
<protein>
    <recommendedName>
        <fullName evidence="8">Probable membrane transporter protein</fullName>
    </recommendedName>
</protein>
<reference evidence="9 10" key="1">
    <citation type="submission" date="2018-11" db="EMBL/GenBank/DDBJ databases">
        <title>Genome sequencing and assembly of Anaerosphaera sp. nov., GS7-6-2.</title>
        <authorList>
            <person name="Rettenmaier R."/>
            <person name="Liebl W."/>
            <person name="Zverlov V."/>
        </authorList>
    </citation>
    <scope>NUCLEOTIDE SEQUENCE [LARGE SCALE GENOMIC DNA]</scope>
    <source>
        <strain evidence="9 10">GS7-6-2</strain>
    </source>
</reference>
<dbReference type="InterPro" id="IPR002781">
    <property type="entry name" value="TM_pro_TauE-like"/>
</dbReference>
<evidence type="ECO:0000256" key="2">
    <source>
        <dbReference type="ARBA" id="ARBA00009142"/>
    </source>
</evidence>
<dbReference type="OrthoDB" id="554695at2"/>
<accession>A0A437S4N4</accession>
<keyword evidence="7 8" id="KW-0472">Membrane</keyword>
<dbReference type="Proteomes" id="UP000288812">
    <property type="component" value="Unassembled WGS sequence"/>
</dbReference>
<feature type="transmembrane region" description="Helical" evidence="8">
    <location>
        <begin position="112"/>
        <end position="129"/>
    </location>
</feature>
<organism evidence="9 10">
    <name type="scientific">Anaerosphaera multitolerans</name>
    <dbReference type="NCBI Taxonomy" id="2487351"/>
    <lineage>
        <taxon>Bacteria</taxon>
        <taxon>Bacillati</taxon>
        <taxon>Bacillota</taxon>
        <taxon>Tissierellia</taxon>
        <taxon>Tissierellales</taxon>
        <taxon>Peptoniphilaceae</taxon>
        <taxon>Anaerosphaera</taxon>
    </lineage>
</organism>
<evidence type="ECO:0000256" key="5">
    <source>
        <dbReference type="ARBA" id="ARBA00022692"/>
    </source>
</evidence>
<comment type="subcellular location">
    <subcellularLocation>
        <location evidence="1 8">Cell membrane</location>
        <topology evidence="1 8">Multi-pass membrane protein</topology>
    </subcellularLocation>
</comment>
<feature type="transmembrane region" description="Helical" evidence="8">
    <location>
        <begin position="173"/>
        <end position="193"/>
    </location>
</feature>
<evidence type="ECO:0000256" key="8">
    <source>
        <dbReference type="RuleBase" id="RU363041"/>
    </source>
</evidence>
<keyword evidence="5 8" id="KW-0812">Transmembrane</keyword>
<evidence type="ECO:0000256" key="1">
    <source>
        <dbReference type="ARBA" id="ARBA00004651"/>
    </source>
</evidence>
<dbReference type="EMBL" id="RLIH01000018">
    <property type="protein sequence ID" value="RVU53995.1"/>
    <property type="molecule type" value="Genomic_DNA"/>
</dbReference>
<name>A0A437S4N4_9FIRM</name>
<feature type="transmembrane region" description="Helical" evidence="8">
    <location>
        <begin position="244"/>
        <end position="262"/>
    </location>
</feature>
<evidence type="ECO:0000256" key="7">
    <source>
        <dbReference type="ARBA" id="ARBA00023136"/>
    </source>
</evidence>
<sequence>MVLYHCGVIFLEYLNFKTLIILCPLLFFAGFVDSIGGGGGLISLPAFLFAGLPVHTAIGTNKLQSTFGTFISTFRFIRHGYVSFKLIIPSIITAFIGSALGSRLTLFFSEKQLSYIMIVVLPISALLVLNKKLFNVDLEQKITYNRKTYITTSISSLIIGCYDGFYGPGTGTFLILAFTILAKMNAVSANANAKVINLTTNFASLIVFLLSGKTIMALGLIGALFNMAGNYVGSGFVIADAQKIMRPVIIFVLLLLTIKIIGGF</sequence>
<keyword evidence="4 8" id="KW-1003">Cell membrane</keyword>
<gene>
    <name evidence="9" type="ORF">EF514_09775</name>
</gene>
<dbReference type="InterPro" id="IPR052017">
    <property type="entry name" value="TSUP"/>
</dbReference>
<feature type="transmembrane region" description="Helical" evidence="8">
    <location>
        <begin position="149"/>
        <end position="167"/>
    </location>
</feature>
<evidence type="ECO:0000313" key="10">
    <source>
        <dbReference type="Proteomes" id="UP000288812"/>
    </source>
</evidence>
<keyword evidence="6 8" id="KW-1133">Transmembrane helix</keyword>
<dbReference type="PANTHER" id="PTHR30269:SF0">
    <property type="entry name" value="MEMBRANE TRANSPORTER PROTEIN YFCA-RELATED"/>
    <property type="match status" value="1"/>
</dbReference>